<dbReference type="SUPFAM" id="SSF103657">
    <property type="entry name" value="BAR/IMD domain-like"/>
    <property type="match status" value="1"/>
</dbReference>
<evidence type="ECO:0000259" key="2">
    <source>
        <dbReference type="PROSITE" id="PS51741"/>
    </source>
</evidence>
<gene>
    <name evidence="4" type="primary">LOC106459768</name>
</gene>
<dbReference type="InterPro" id="IPR027267">
    <property type="entry name" value="AH/BAR_dom_sf"/>
</dbReference>
<dbReference type="GeneID" id="106459768"/>
<reference evidence="4" key="1">
    <citation type="submission" date="2025-08" db="UniProtKB">
        <authorList>
            <consortium name="RefSeq"/>
        </authorList>
    </citation>
    <scope>IDENTIFICATION</scope>
    <source>
        <tissue evidence="4">Muscle</tissue>
    </source>
</reference>
<organism evidence="3 4">
    <name type="scientific">Limulus polyphemus</name>
    <name type="common">Atlantic horseshoe crab</name>
    <dbReference type="NCBI Taxonomy" id="6850"/>
    <lineage>
        <taxon>Eukaryota</taxon>
        <taxon>Metazoa</taxon>
        <taxon>Ecdysozoa</taxon>
        <taxon>Arthropoda</taxon>
        <taxon>Chelicerata</taxon>
        <taxon>Merostomata</taxon>
        <taxon>Xiphosura</taxon>
        <taxon>Limulidae</taxon>
        <taxon>Limulus</taxon>
    </lineage>
</organism>
<dbReference type="SMART" id="SM00055">
    <property type="entry name" value="FCH"/>
    <property type="match status" value="1"/>
</dbReference>
<evidence type="ECO:0000313" key="4">
    <source>
        <dbReference type="RefSeq" id="XP_022242018.1"/>
    </source>
</evidence>
<keyword evidence="1" id="KW-0175">Coiled coil</keyword>
<keyword evidence="3" id="KW-1185">Reference proteome</keyword>
<feature type="non-terminal residue" evidence="4">
    <location>
        <position position="396"/>
    </location>
</feature>
<dbReference type="Pfam" id="PF00611">
    <property type="entry name" value="FCH"/>
    <property type="match status" value="1"/>
</dbReference>
<evidence type="ECO:0000256" key="1">
    <source>
        <dbReference type="PROSITE-ProRule" id="PRU01077"/>
    </source>
</evidence>
<dbReference type="PANTHER" id="PTHR15735">
    <property type="entry name" value="FCH AND DOUBLE SH3 DOMAINS PROTEIN"/>
    <property type="match status" value="1"/>
</dbReference>
<dbReference type="InterPro" id="IPR031160">
    <property type="entry name" value="F_BAR_dom"/>
</dbReference>
<accession>A0ABM1SEG3</accession>
<dbReference type="InterPro" id="IPR001060">
    <property type="entry name" value="FCH_dom"/>
</dbReference>
<dbReference type="Proteomes" id="UP000694941">
    <property type="component" value="Unplaced"/>
</dbReference>
<feature type="domain" description="F-BAR" evidence="2">
    <location>
        <begin position="12"/>
        <end position="288"/>
    </location>
</feature>
<sequence>MQPPPRKTKAVTSLRNVHNEQITKLQAKHQQDADLLEDIRNFMKTRANIEKEYGQALAKLANSYLQRKVPTVAEIKSGNDDLQKTVYTIWKTLLDETDKIAQAKLAAVDVYQEVSEKAKVLRSNKLVVSKKCFDSVRKMHEELQQCVQEVDKNKKLYFEEEHMAHGAREKAHDAEEKLKRKKGRIFQSISSLQRNSAKFSSRKEACDIQATKARNDYILALVAANAHLSRFYEVDLADVIQNLDCDIYDKIKEFIQLVSRTELLTCAAWHSSFSNLQRESESATKDYTMDCFLNDNPVLLKTMQYNFEPCDGDEIIKISTEHNAGICLSKEARKWASCIAKESRTARDCYEELNKLQSEFIGKEKCSVSSSGEKTGTETDPYIRIEELREIIRKAE</sequence>
<dbReference type="PANTHER" id="PTHR15735:SF21">
    <property type="entry name" value="PROTEIN NERVOUS WRECK"/>
    <property type="match status" value="1"/>
</dbReference>
<name>A0ABM1SEG3_LIMPO</name>
<proteinExistence type="predicted"/>
<dbReference type="Gene3D" id="1.20.1270.60">
    <property type="entry name" value="Arfaptin homology (AH) domain/BAR domain"/>
    <property type="match status" value="1"/>
</dbReference>
<dbReference type="RefSeq" id="XP_022242018.1">
    <property type="nucleotide sequence ID" value="XM_022386310.1"/>
</dbReference>
<protein>
    <submittedName>
        <fullName evidence="4">F-BAR and double SH3 domains protein 2-like</fullName>
    </submittedName>
</protein>
<evidence type="ECO:0000313" key="3">
    <source>
        <dbReference type="Proteomes" id="UP000694941"/>
    </source>
</evidence>
<dbReference type="PROSITE" id="PS51741">
    <property type="entry name" value="F_BAR"/>
    <property type="match status" value="1"/>
</dbReference>